<dbReference type="AlphaFoldDB" id="A0A6P1Y2U5"/>
<sequence length="112" mass="12549">MTPFDKVTYDFYSDELGRAVIPSAAEFNTYRLKNVLFVKGLYDDGLIVEREADGIVKAICMMIEIDYQAGGNDTVTTSESIGGYSWSGTKKSLEAKKYEWLKLFCHITGGVR</sequence>
<proteinExistence type="predicted"/>
<evidence type="ECO:0000313" key="1">
    <source>
        <dbReference type="EMBL" id="QHX44167.1"/>
    </source>
</evidence>
<accession>A0A6P1Y2U5</accession>
<dbReference type="EMBL" id="CP048020">
    <property type="protein sequence ID" value="QHX44167.1"/>
    <property type="molecule type" value="Genomic_DNA"/>
</dbReference>
<protein>
    <submittedName>
        <fullName evidence="1">Uncharacterized protein</fullName>
    </submittedName>
</protein>
<dbReference type="RefSeq" id="WP_162664449.1">
    <property type="nucleotide sequence ID" value="NZ_CP048020.1"/>
</dbReference>
<evidence type="ECO:0000313" key="2">
    <source>
        <dbReference type="Proteomes" id="UP000464374"/>
    </source>
</evidence>
<organism evidence="1 2">
    <name type="scientific">Treponema vincentii</name>
    <dbReference type="NCBI Taxonomy" id="69710"/>
    <lineage>
        <taxon>Bacteria</taxon>
        <taxon>Pseudomonadati</taxon>
        <taxon>Spirochaetota</taxon>
        <taxon>Spirochaetia</taxon>
        <taxon>Spirochaetales</taxon>
        <taxon>Treponemataceae</taxon>
        <taxon>Treponema</taxon>
    </lineage>
</organism>
<dbReference type="KEGG" id="trz:GWP43_12705"/>
<gene>
    <name evidence="1" type="ORF">GWP43_12705</name>
</gene>
<name>A0A6P1Y2U5_9SPIR</name>
<reference evidence="1 2" key="1">
    <citation type="submission" date="2020-01" db="EMBL/GenBank/DDBJ databases">
        <title>Complete genome sequence of a human oral phylogroup 1 Treponema sp. strain ATCC 700766, originally isolated from periodontitis dental plaque.</title>
        <authorList>
            <person name="Chan Y."/>
            <person name="Huo Y.-B."/>
            <person name="Yu X.-L."/>
            <person name="Zeng H."/>
            <person name="Leung W.-K."/>
            <person name="Watt R.M."/>
        </authorList>
    </citation>
    <scope>NUCLEOTIDE SEQUENCE [LARGE SCALE GENOMIC DNA]</scope>
    <source>
        <strain evidence="1 2">OMZ 804</strain>
    </source>
</reference>
<dbReference type="Proteomes" id="UP000464374">
    <property type="component" value="Chromosome"/>
</dbReference>